<comment type="caution">
    <text evidence="2">The sequence shown here is derived from an EMBL/GenBank/DDBJ whole genome shotgun (WGS) entry which is preliminary data.</text>
</comment>
<feature type="transmembrane region" description="Helical" evidence="1">
    <location>
        <begin position="126"/>
        <end position="146"/>
    </location>
</feature>
<proteinExistence type="predicted"/>
<feature type="transmembrane region" description="Helical" evidence="1">
    <location>
        <begin position="49"/>
        <end position="71"/>
    </location>
</feature>
<dbReference type="Pfam" id="PF20587">
    <property type="entry name" value="DUF6789"/>
    <property type="match status" value="1"/>
</dbReference>
<protein>
    <submittedName>
        <fullName evidence="2">DUF6789 family protein</fullName>
    </submittedName>
</protein>
<gene>
    <name evidence="2" type="ORF">ACFSRY_18140</name>
</gene>
<keyword evidence="1" id="KW-0812">Transmembrane</keyword>
<evidence type="ECO:0000313" key="3">
    <source>
        <dbReference type="Proteomes" id="UP001597544"/>
    </source>
</evidence>
<accession>A0ABW5IR50</accession>
<name>A0ABW5IR50_9BACT</name>
<dbReference type="InterPro" id="IPR046739">
    <property type="entry name" value="DUF6789"/>
</dbReference>
<feature type="transmembrane region" description="Helical" evidence="1">
    <location>
        <begin position="7"/>
        <end position="29"/>
    </location>
</feature>
<feature type="transmembrane region" description="Helical" evidence="1">
    <location>
        <begin position="92"/>
        <end position="114"/>
    </location>
</feature>
<sequence>MRQVIKHAFIGGIAGTAFMTLAMLLAPLAGLPHASPPIMLAKVMNVPLLVGWLIHFGMGVIFALAYALLFLKLEVKLSERIYKEISSRYLKGIIFGVIVFACAQAVTLILETLIGDMTPSGVHRLPLLLISLVGHIIFGIIVALFAKERLQKASTFRNTSVHLHKS</sequence>
<evidence type="ECO:0000313" key="2">
    <source>
        <dbReference type="EMBL" id="MFD2515798.1"/>
    </source>
</evidence>
<organism evidence="2 3">
    <name type="scientific">Pontibacter locisalis</name>
    <dbReference type="NCBI Taxonomy" id="1719035"/>
    <lineage>
        <taxon>Bacteria</taxon>
        <taxon>Pseudomonadati</taxon>
        <taxon>Bacteroidota</taxon>
        <taxon>Cytophagia</taxon>
        <taxon>Cytophagales</taxon>
        <taxon>Hymenobacteraceae</taxon>
        <taxon>Pontibacter</taxon>
    </lineage>
</organism>
<reference evidence="3" key="1">
    <citation type="journal article" date="2019" name="Int. J. Syst. Evol. Microbiol.">
        <title>The Global Catalogue of Microorganisms (GCM) 10K type strain sequencing project: providing services to taxonomists for standard genome sequencing and annotation.</title>
        <authorList>
            <consortium name="The Broad Institute Genomics Platform"/>
            <consortium name="The Broad Institute Genome Sequencing Center for Infectious Disease"/>
            <person name="Wu L."/>
            <person name="Ma J."/>
        </authorList>
    </citation>
    <scope>NUCLEOTIDE SEQUENCE [LARGE SCALE GENOMIC DNA]</scope>
    <source>
        <strain evidence="3">KCTC 42498</strain>
    </source>
</reference>
<dbReference type="RefSeq" id="WP_377511319.1">
    <property type="nucleotide sequence ID" value="NZ_JBHULU010000022.1"/>
</dbReference>
<dbReference type="EMBL" id="JBHULU010000022">
    <property type="protein sequence ID" value="MFD2515798.1"/>
    <property type="molecule type" value="Genomic_DNA"/>
</dbReference>
<keyword evidence="3" id="KW-1185">Reference proteome</keyword>
<dbReference type="Proteomes" id="UP001597544">
    <property type="component" value="Unassembled WGS sequence"/>
</dbReference>
<evidence type="ECO:0000256" key="1">
    <source>
        <dbReference type="SAM" id="Phobius"/>
    </source>
</evidence>
<keyword evidence="1" id="KW-1133">Transmembrane helix</keyword>
<keyword evidence="1" id="KW-0472">Membrane</keyword>